<keyword evidence="4" id="KW-1185">Reference proteome</keyword>
<feature type="chain" id="PRO_5022043399" evidence="2">
    <location>
        <begin position="32"/>
        <end position="155"/>
    </location>
</feature>
<proteinExistence type="predicted"/>
<dbReference type="EMBL" id="VFPP01000001">
    <property type="protein sequence ID" value="TQM84313.1"/>
    <property type="molecule type" value="Genomic_DNA"/>
</dbReference>
<accession>A0A543JNA9</accession>
<name>A0A543JNA9_9PSEU</name>
<feature type="region of interest" description="Disordered" evidence="1">
    <location>
        <begin position="126"/>
        <end position="155"/>
    </location>
</feature>
<evidence type="ECO:0000256" key="2">
    <source>
        <dbReference type="SAM" id="SignalP"/>
    </source>
</evidence>
<dbReference type="Gene3D" id="2.40.50.120">
    <property type="match status" value="1"/>
</dbReference>
<keyword evidence="2" id="KW-0732">Signal</keyword>
<evidence type="ECO:0000313" key="4">
    <source>
        <dbReference type="Proteomes" id="UP000316628"/>
    </source>
</evidence>
<dbReference type="SUPFAM" id="SSF50242">
    <property type="entry name" value="TIMP-like"/>
    <property type="match status" value="1"/>
</dbReference>
<evidence type="ECO:0000256" key="1">
    <source>
        <dbReference type="SAM" id="MobiDB-lite"/>
    </source>
</evidence>
<protein>
    <submittedName>
        <fullName evidence="3">Tissue inhibitor of metalloproteinase</fullName>
    </submittedName>
</protein>
<gene>
    <name evidence="3" type="ORF">FHX81_6757</name>
</gene>
<evidence type="ECO:0000313" key="3">
    <source>
        <dbReference type="EMBL" id="TQM84313.1"/>
    </source>
</evidence>
<dbReference type="InterPro" id="IPR008993">
    <property type="entry name" value="TIMP-like_OB-fold"/>
</dbReference>
<organism evidence="3 4">
    <name type="scientific">Saccharothrix saharensis</name>
    <dbReference type="NCBI Taxonomy" id="571190"/>
    <lineage>
        <taxon>Bacteria</taxon>
        <taxon>Bacillati</taxon>
        <taxon>Actinomycetota</taxon>
        <taxon>Actinomycetes</taxon>
        <taxon>Pseudonocardiales</taxon>
        <taxon>Pseudonocardiaceae</taxon>
        <taxon>Saccharothrix</taxon>
    </lineage>
</organism>
<comment type="caution">
    <text evidence="3">The sequence shown here is derived from an EMBL/GenBank/DDBJ whole genome shotgun (WGS) entry which is preliminary data.</text>
</comment>
<dbReference type="RefSeq" id="WP_141982517.1">
    <property type="nucleotide sequence ID" value="NZ_VFPP01000001.1"/>
</dbReference>
<feature type="signal peptide" evidence="2">
    <location>
        <begin position="1"/>
        <end position="31"/>
    </location>
</feature>
<sequence>MARFRLLAHAGGVLTVTALLLAAVFTSPASACICNPGNEALRYQQATYVFSGVVVHEKVERSVYRYTVEVDTEYKGDVPRRVHVLTQRNHSCGLTLTVGEAYLVFATGDVSDRRVETDQCSGIRLAAGGPPTTTGPAVTTTTTAPPTTPCATATP</sequence>
<reference evidence="3 4" key="1">
    <citation type="submission" date="2019-06" db="EMBL/GenBank/DDBJ databases">
        <title>Sequencing the genomes of 1000 actinobacteria strains.</title>
        <authorList>
            <person name="Klenk H.-P."/>
        </authorList>
    </citation>
    <scope>NUCLEOTIDE SEQUENCE [LARGE SCALE GENOMIC DNA]</scope>
    <source>
        <strain evidence="3 4">DSM 45456</strain>
    </source>
</reference>
<dbReference type="OrthoDB" id="3691513at2"/>
<dbReference type="AlphaFoldDB" id="A0A543JNA9"/>
<dbReference type="Proteomes" id="UP000316628">
    <property type="component" value="Unassembled WGS sequence"/>
</dbReference>